<feature type="non-terminal residue" evidence="1">
    <location>
        <position position="68"/>
    </location>
</feature>
<organism evidence="1">
    <name type="scientific">Arion vulgaris</name>
    <dbReference type="NCBI Taxonomy" id="1028688"/>
    <lineage>
        <taxon>Eukaryota</taxon>
        <taxon>Metazoa</taxon>
        <taxon>Spiralia</taxon>
        <taxon>Lophotrochozoa</taxon>
        <taxon>Mollusca</taxon>
        <taxon>Gastropoda</taxon>
        <taxon>Heterobranchia</taxon>
        <taxon>Euthyneura</taxon>
        <taxon>Panpulmonata</taxon>
        <taxon>Eupulmonata</taxon>
        <taxon>Stylommatophora</taxon>
        <taxon>Helicina</taxon>
        <taxon>Arionoidea</taxon>
        <taxon>Arionidae</taxon>
        <taxon>Arion</taxon>
    </lineage>
</organism>
<name>A0A0B6XW68_9EUPU</name>
<dbReference type="EMBL" id="HACG01001248">
    <property type="protein sequence ID" value="CEK48113.1"/>
    <property type="molecule type" value="Transcribed_RNA"/>
</dbReference>
<feature type="non-terminal residue" evidence="1">
    <location>
        <position position="1"/>
    </location>
</feature>
<accession>A0A0B6XW68</accession>
<reference evidence="1" key="1">
    <citation type="submission" date="2014-12" db="EMBL/GenBank/DDBJ databases">
        <title>Insight into the proteome of Arion vulgaris.</title>
        <authorList>
            <person name="Aradska J."/>
            <person name="Bulat T."/>
            <person name="Smidak R."/>
            <person name="Sarate P."/>
            <person name="Gangsoo J."/>
            <person name="Sialana F."/>
            <person name="Bilban M."/>
            <person name="Lubec G."/>
        </authorList>
    </citation>
    <scope>NUCLEOTIDE SEQUENCE</scope>
    <source>
        <tissue evidence="1">Skin</tissue>
    </source>
</reference>
<gene>
    <name evidence="1" type="primary">ORF3127</name>
</gene>
<protein>
    <submittedName>
        <fullName evidence="1">Uncharacterized protein</fullName>
    </submittedName>
</protein>
<evidence type="ECO:0000313" key="1">
    <source>
        <dbReference type="EMBL" id="CEK48113.1"/>
    </source>
</evidence>
<dbReference type="AlphaFoldDB" id="A0A0B6XW68"/>
<sequence>NNRGTAILQTSDTWQITHKNNDREGRITIIQIQNKQNNTEAHTIVNVYGPAKHSDDPTFYQNLKNKLK</sequence>
<proteinExistence type="predicted"/>